<feature type="transmembrane region" description="Helical" evidence="2">
    <location>
        <begin position="144"/>
        <end position="166"/>
    </location>
</feature>
<evidence type="ECO:0000256" key="2">
    <source>
        <dbReference type="SAM" id="Phobius"/>
    </source>
</evidence>
<keyword evidence="2" id="KW-0472">Membrane</keyword>
<dbReference type="EMBL" id="SNZF01000019">
    <property type="protein sequence ID" value="TDR33748.1"/>
    <property type="molecule type" value="Genomic_DNA"/>
</dbReference>
<dbReference type="PANTHER" id="PTHR45138:SF24">
    <property type="entry name" value="DIGUANYLATE CYCLASE DGCC-RELATED"/>
    <property type="match status" value="1"/>
</dbReference>
<accession>A0A011TEW6</accession>
<dbReference type="GO" id="GO:0052621">
    <property type="term" value="F:diguanylate cyclase activity"/>
    <property type="evidence" value="ECO:0007669"/>
    <property type="project" value="UniProtKB-EC"/>
</dbReference>
<dbReference type="GO" id="GO:1902201">
    <property type="term" value="P:negative regulation of bacterial-type flagellum-dependent cell motility"/>
    <property type="evidence" value="ECO:0007669"/>
    <property type="project" value="TreeGrafter"/>
</dbReference>
<keyword evidence="7" id="KW-1185">Reference proteome</keyword>
<reference evidence="5 7" key="2">
    <citation type="submission" date="2019-03" db="EMBL/GenBank/DDBJ databases">
        <title>Genomic Encyclopedia of Type Strains, Phase IV (KMG-IV): sequencing the most valuable type-strain genomes for metagenomic binning, comparative biology and taxonomic classification.</title>
        <authorList>
            <person name="Goeker M."/>
        </authorList>
    </citation>
    <scope>NUCLEOTIDE SEQUENCE [LARGE SCALE GENOMIC DNA]</scope>
    <source>
        <strain evidence="5 7">DSM 11603</strain>
    </source>
</reference>
<reference evidence="4 6" key="1">
    <citation type="submission" date="2014-02" db="EMBL/GenBank/DDBJ databases">
        <title>Aquamicrobium defluvii Genome sequencing.</title>
        <authorList>
            <person name="Wang X."/>
        </authorList>
    </citation>
    <scope>NUCLEOTIDE SEQUENCE [LARGE SCALE GENOMIC DNA]</scope>
    <source>
        <strain evidence="4 6">W13Z1</strain>
    </source>
</reference>
<sequence>MALDFLTLYIVILLNSLTVSVIWAAVSYVYRYFITARIWLAGCLLSVIGGAVLSLQGNEGALVPAIAGNGFVVFGFCLFWVGVRHFYGAGGGWKASALITIASMLCMIAAFESWNWRNVAYATAQSVPMLLAAAFLLRRPERKLGDWIAASAMLIGVAGHAVETAMNFALMGGHTDRSFYNVVESYALLCVIFSGVVWNFGFVIMAMDRLRSEIAELALRDELTGLPNRRLFLERLSAETMRSARTGRPFALFVIDLDRFKEINDQNGHAAGDAALRHLADALKNRLRPNDFIVRYGGDEFCVILPETTLQEAKSLAEAMVETARSTPLPWQGRSIGLTISIGATVWSKKQLADVGRMLEQADQALYEVKRRGRDGHAFFAAGRKNAGVAA</sequence>
<comment type="caution">
    <text evidence="4">The sequence shown here is derived from an EMBL/GenBank/DDBJ whole genome shotgun (WGS) entry which is preliminary data.</text>
</comment>
<dbReference type="FunFam" id="3.30.70.270:FF:000001">
    <property type="entry name" value="Diguanylate cyclase domain protein"/>
    <property type="match status" value="1"/>
</dbReference>
<dbReference type="AlphaFoldDB" id="A0A011TEW6"/>
<dbReference type="Proteomes" id="UP000294958">
    <property type="component" value="Unassembled WGS sequence"/>
</dbReference>
<feature type="transmembrane region" description="Helical" evidence="2">
    <location>
        <begin position="120"/>
        <end position="137"/>
    </location>
</feature>
<evidence type="ECO:0000313" key="6">
    <source>
        <dbReference type="Proteomes" id="UP000019849"/>
    </source>
</evidence>
<dbReference type="SUPFAM" id="SSF55073">
    <property type="entry name" value="Nucleotide cyclase"/>
    <property type="match status" value="1"/>
</dbReference>
<dbReference type="PATRIC" id="fig|69279.3.peg.648"/>
<gene>
    <name evidence="4" type="ORF">BG36_08700</name>
    <name evidence="5" type="ORF">DES43_11934</name>
</gene>
<name>A0A011TEW6_9HYPH</name>
<dbReference type="GO" id="GO:0043709">
    <property type="term" value="P:cell adhesion involved in single-species biofilm formation"/>
    <property type="evidence" value="ECO:0007669"/>
    <property type="project" value="TreeGrafter"/>
</dbReference>
<dbReference type="STRING" id="69279.BG36_08700"/>
<dbReference type="HOGENOM" id="CLU_000445_11_1_5"/>
<dbReference type="Gene3D" id="3.30.70.270">
    <property type="match status" value="1"/>
</dbReference>
<feature type="transmembrane region" description="Helical" evidence="2">
    <location>
        <begin position="6"/>
        <end position="26"/>
    </location>
</feature>
<evidence type="ECO:0000256" key="1">
    <source>
        <dbReference type="ARBA" id="ARBA00012528"/>
    </source>
</evidence>
<keyword evidence="2" id="KW-0812">Transmembrane</keyword>
<feature type="transmembrane region" description="Helical" evidence="2">
    <location>
        <begin position="186"/>
        <end position="207"/>
    </location>
</feature>
<dbReference type="InterPro" id="IPR000160">
    <property type="entry name" value="GGDEF_dom"/>
</dbReference>
<dbReference type="EC" id="2.7.7.65" evidence="1"/>
<proteinExistence type="predicted"/>
<feature type="transmembrane region" description="Helical" evidence="2">
    <location>
        <begin position="61"/>
        <end position="83"/>
    </location>
</feature>
<dbReference type="Pfam" id="PF00990">
    <property type="entry name" value="GGDEF"/>
    <property type="match status" value="1"/>
</dbReference>
<protein>
    <recommendedName>
        <fullName evidence="1">diguanylate cyclase</fullName>
        <ecNumber evidence="1">2.7.7.65</ecNumber>
    </recommendedName>
</protein>
<evidence type="ECO:0000313" key="4">
    <source>
        <dbReference type="EMBL" id="EXL10219.1"/>
    </source>
</evidence>
<organism evidence="4 6">
    <name type="scientific">Aquamicrobium defluvii</name>
    <dbReference type="NCBI Taxonomy" id="69279"/>
    <lineage>
        <taxon>Bacteria</taxon>
        <taxon>Pseudomonadati</taxon>
        <taxon>Pseudomonadota</taxon>
        <taxon>Alphaproteobacteria</taxon>
        <taxon>Hyphomicrobiales</taxon>
        <taxon>Phyllobacteriaceae</taxon>
        <taxon>Aquamicrobium</taxon>
    </lineage>
</organism>
<dbReference type="NCBIfam" id="TIGR00254">
    <property type="entry name" value="GGDEF"/>
    <property type="match status" value="1"/>
</dbReference>
<dbReference type="PANTHER" id="PTHR45138">
    <property type="entry name" value="REGULATORY COMPONENTS OF SENSORY TRANSDUCTION SYSTEM"/>
    <property type="match status" value="1"/>
</dbReference>
<evidence type="ECO:0000313" key="5">
    <source>
        <dbReference type="EMBL" id="TDR33748.1"/>
    </source>
</evidence>
<feature type="transmembrane region" description="Helical" evidence="2">
    <location>
        <begin position="38"/>
        <end position="55"/>
    </location>
</feature>
<dbReference type="GO" id="GO:0005886">
    <property type="term" value="C:plasma membrane"/>
    <property type="evidence" value="ECO:0007669"/>
    <property type="project" value="TreeGrafter"/>
</dbReference>
<feature type="transmembrane region" description="Helical" evidence="2">
    <location>
        <begin position="95"/>
        <end position="114"/>
    </location>
</feature>
<dbReference type="InterPro" id="IPR050469">
    <property type="entry name" value="Diguanylate_Cyclase"/>
</dbReference>
<dbReference type="eggNOG" id="COG3706">
    <property type="taxonomic scope" value="Bacteria"/>
</dbReference>
<dbReference type="InterPro" id="IPR043128">
    <property type="entry name" value="Rev_trsase/Diguanyl_cyclase"/>
</dbReference>
<evidence type="ECO:0000313" key="7">
    <source>
        <dbReference type="Proteomes" id="UP000294958"/>
    </source>
</evidence>
<dbReference type="RefSeq" id="WP_035023376.1">
    <property type="nucleotide sequence ID" value="NZ_KK073878.1"/>
</dbReference>
<evidence type="ECO:0000259" key="3">
    <source>
        <dbReference type="PROSITE" id="PS50887"/>
    </source>
</evidence>
<dbReference type="OrthoDB" id="9812260at2"/>
<dbReference type="InterPro" id="IPR029787">
    <property type="entry name" value="Nucleotide_cyclase"/>
</dbReference>
<dbReference type="PROSITE" id="PS50887">
    <property type="entry name" value="GGDEF"/>
    <property type="match status" value="1"/>
</dbReference>
<keyword evidence="2" id="KW-1133">Transmembrane helix</keyword>
<dbReference type="SMART" id="SM00267">
    <property type="entry name" value="GGDEF"/>
    <property type="match status" value="1"/>
</dbReference>
<dbReference type="CDD" id="cd01949">
    <property type="entry name" value="GGDEF"/>
    <property type="match status" value="1"/>
</dbReference>
<feature type="domain" description="GGDEF" evidence="3">
    <location>
        <begin position="248"/>
        <end position="382"/>
    </location>
</feature>
<dbReference type="EMBL" id="JENY01000002">
    <property type="protein sequence ID" value="EXL10219.1"/>
    <property type="molecule type" value="Genomic_DNA"/>
</dbReference>
<dbReference type="Proteomes" id="UP000019849">
    <property type="component" value="Unassembled WGS sequence"/>
</dbReference>